<comment type="caution">
    <text evidence="1">The sequence shown here is derived from an EMBL/GenBank/DDBJ whole genome shotgun (WGS) entry which is preliminary data.</text>
</comment>
<organism evidence="1 2">
    <name type="scientific">Sclerotinia borealis (strain F-4128)</name>
    <dbReference type="NCBI Taxonomy" id="1432307"/>
    <lineage>
        <taxon>Eukaryota</taxon>
        <taxon>Fungi</taxon>
        <taxon>Dikarya</taxon>
        <taxon>Ascomycota</taxon>
        <taxon>Pezizomycotina</taxon>
        <taxon>Leotiomycetes</taxon>
        <taxon>Helotiales</taxon>
        <taxon>Sclerotiniaceae</taxon>
        <taxon>Sclerotinia</taxon>
    </lineage>
</organism>
<evidence type="ECO:0000313" key="1">
    <source>
        <dbReference type="EMBL" id="ESZ93423.1"/>
    </source>
</evidence>
<dbReference type="Proteomes" id="UP000019487">
    <property type="component" value="Unassembled WGS sequence"/>
</dbReference>
<reference evidence="1 2" key="1">
    <citation type="journal article" date="2014" name="Genome Announc.">
        <title>Draft genome sequence of Sclerotinia borealis, a psychrophilic plant pathogenic fungus.</title>
        <authorList>
            <person name="Mardanov A.V."/>
            <person name="Beletsky A.V."/>
            <person name="Kadnikov V.V."/>
            <person name="Ignatov A.N."/>
            <person name="Ravin N.V."/>
        </authorList>
    </citation>
    <scope>NUCLEOTIDE SEQUENCE [LARGE SCALE GENOMIC DNA]</scope>
    <source>
        <strain evidence="2">F-4157</strain>
    </source>
</reference>
<protein>
    <submittedName>
        <fullName evidence="1">Uncharacterized protein</fullName>
    </submittedName>
</protein>
<proteinExistence type="predicted"/>
<accession>W9CC82</accession>
<dbReference type="AlphaFoldDB" id="W9CC82"/>
<name>W9CC82_SCLBF</name>
<keyword evidence="2" id="KW-1185">Reference proteome</keyword>
<evidence type="ECO:0000313" key="2">
    <source>
        <dbReference type="Proteomes" id="UP000019487"/>
    </source>
</evidence>
<sequence length="68" mass="7687">MFPAIPLPKRLRINLFLNHPDRSVPHTSTDQQHVAEHDTITAAMSRVESMLQEFEAIFYHDDGIDGGA</sequence>
<dbReference type="HOGENOM" id="CLU_2795408_0_0_1"/>
<gene>
    <name evidence="1" type="ORF">SBOR_6194</name>
</gene>
<dbReference type="EMBL" id="AYSA01000319">
    <property type="protein sequence ID" value="ESZ93423.1"/>
    <property type="molecule type" value="Genomic_DNA"/>
</dbReference>